<comment type="caution">
    <text evidence="3">The sequence shown here is derived from an EMBL/GenBank/DDBJ whole genome shotgun (WGS) entry which is preliminary data.</text>
</comment>
<name>A0ABV7ET60_9GAMM</name>
<accession>A0ABV7ET60</accession>
<proteinExistence type="predicted"/>
<sequence>MRASHLLSIVLIVVIAVLAGALSQRYAVSADWTYGNRNSLAAASARVLAALDDGPITFTAYVYPGPQRDRVRARLSRYTRADRSVTLTFRDPARHPQQVRTLGIGEDGAVQLRYQGRSQTVSDYSEESVTNALQRLSTDTRQWVVFLTGHGERAPDDKSSGGYSELAAALDAQGMTTRTLNLAEAAAIPDNAALLVIASPQRDLLPGEVQLIRAYVDAGGSLLWADDPGPRYGLVPLAQSLGIHWQRGTLVYPDYRKLGTGHPAIALVANYPHTPITDHLNQLSLFPFAGALDTLADSPWKTNVFLRSTTRSWLETGALDKASLTYEPDKGDRAGPLDMGIALTRSTPGNAPDARQQRAAVIADSDFMANGHLSNLGNRALALSVFQWLTHRDAQIAVDVAEAPDASLQIAPARIRLLWWVFVLMLPLALLAIGLTRWWLRRRR</sequence>
<keyword evidence="1" id="KW-1133">Transmembrane helix</keyword>
<evidence type="ECO:0000259" key="2">
    <source>
        <dbReference type="Pfam" id="PF09822"/>
    </source>
</evidence>
<reference evidence="4" key="1">
    <citation type="journal article" date="2019" name="Int. J. Syst. Evol. Microbiol.">
        <title>The Global Catalogue of Microorganisms (GCM) 10K type strain sequencing project: providing services to taxonomists for standard genome sequencing and annotation.</title>
        <authorList>
            <consortium name="The Broad Institute Genomics Platform"/>
            <consortium name="The Broad Institute Genome Sequencing Center for Infectious Disease"/>
            <person name="Wu L."/>
            <person name="Ma J."/>
        </authorList>
    </citation>
    <scope>NUCLEOTIDE SEQUENCE [LARGE SCALE GENOMIC DNA]</scope>
    <source>
        <strain evidence="4">KCTC 52640</strain>
    </source>
</reference>
<dbReference type="Pfam" id="PF09822">
    <property type="entry name" value="ABC_transp_aux"/>
    <property type="match status" value="1"/>
</dbReference>
<dbReference type="InterPro" id="IPR019196">
    <property type="entry name" value="ABC_transp_unknown"/>
</dbReference>
<evidence type="ECO:0000256" key="1">
    <source>
        <dbReference type="SAM" id="Phobius"/>
    </source>
</evidence>
<feature type="transmembrane region" description="Helical" evidence="1">
    <location>
        <begin position="417"/>
        <end position="440"/>
    </location>
</feature>
<keyword evidence="1" id="KW-0472">Membrane</keyword>
<dbReference type="InterPro" id="IPR029062">
    <property type="entry name" value="Class_I_gatase-like"/>
</dbReference>
<feature type="domain" description="ABC-type uncharacterised transport system" evidence="2">
    <location>
        <begin position="144"/>
        <end position="372"/>
    </location>
</feature>
<dbReference type="SUPFAM" id="SSF52317">
    <property type="entry name" value="Class I glutamine amidotransferase-like"/>
    <property type="match status" value="1"/>
</dbReference>
<evidence type="ECO:0000313" key="3">
    <source>
        <dbReference type="EMBL" id="MFC3105969.1"/>
    </source>
</evidence>
<gene>
    <name evidence="3" type="ORF">ACFOSU_19035</name>
</gene>
<protein>
    <submittedName>
        <fullName evidence="3">GldG family protein</fullName>
    </submittedName>
</protein>
<dbReference type="RefSeq" id="WP_380691521.1">
    <property type="nucleotide sequence ID" value="NZ_JBHRSS010000009.1"/>
</dbReference>
<evidence type="ECO:0000313" key="4">
    <source>
        <dbReference type="Proteomes" id="UP001595462"/>
    </source>
</evidence>
<organism evidence="3 4">
    <name type="scientific">Salinisphaera aquimarina</name>
    <dbReference type="NCBI Taxonomy" id="2094031"/>
    <lineage>
        <taxon>Bacteria</taxon>
        <taxon>Pseudomonadati</taxon>
        <taxon>Pseudomonadota</taxon>
        <taxon>Gammaproteobacteria</taxon>
        <taxon>Salinisphaerales</taxon>
        <taxon>Salinisphaeraceae</taxon>
        <taxon>Salinisphaera</taxon>
    </lineage>
</organism>
<dbReference type="EMBL" id="JBHRSS010000009">
    <property type="protein sequence ID" value="MFC3105969.1"/>
    <property type="molecule type" value="Genomic_DNA"/>
</dbReference>
<dbReference type="Proteomes" id="UP001595462">
    <property type="component" value="Unassembled WGS sequence"/>
</dbReference>
<keyword evidence="4" id="KW-1185">Reference proteome</keyword>
<keyword evidence="1" id="KW-0812">Transmembrane</keyword>